<evidence type="ECO:0000256" key="1">
    <source>
        <dbReference type="ARBA" id="ARBA00022630"/>
    </source>
</evidence>
<sequence length="444" mass="49152">MAHMHLTTFVMPLGYHRNSWCRPGSRAEEVPGLGFLSDIARMAEEAKLDALFFGDVAHATSTLRGDTMMNGFYEPMTTLAALAARTERIGLIGTLSTSLYEPYNVARLLSSLDHLSGGRAGWNIVTSADGYRNFGIEAAPEPEERYRRSEEFVRVVEELWDSWSDDAVIVDRAERRWLDPERLRRIDFEGDYFRVEGPLNMPRSPQGRPVLVQAGSSGPGMRLGSAVANIIYTAQPDLQQAVEFSARMKALAAEQGREPGEVKVIPGIVPVVADSQAEADEIAAELSSFLDVEQGRLQIAGDLQADLSDLELDEPIPAERFASIGTLSSRQGIYRRKSVEQGLSLRELIYDRARSTGHQWVAGTAETVADRMQQWFEAGACDGFNLNSPYNPDGFERICTKLVPELQNRGLFRSEYTGVTLRDHLGLPRPANRFGGAADAERAR</sequence>
<protein>
    <recommendedName>
        <fullName evidence="7">Luciferase-like domain-containing protein</fullName>
    </recommendedName>
</protein>
<dbReference type="NCBIfam" id="TIGR03860">
    <property type="entry name" value="FMN_nitrolo"/>
    <property type="match status" value="1"/>
</dbReference>
<dbReference type="PIRSF" id="PIRSF000337">
    <property type="entry name" value="NTA_MOA"/>
    <property type="match status" value="1"/>
</dbReference>
<evidence type="ECO:0000256" key="6">
    <source>
        <dbReference type="PIRSR" id="PIRSR000337-1"/>
    </source>
</evidence>
<name>A0A2S9QMG3_9MICO</name>
<keyword evidence="4" id="KW-0503">Monooxygenase</keyword>
<reference evidence="8 9" key="1">
    <citation type="journal article" date="2017" name="New Microbes New Infect">
        <title>Genome sequence of 'Leucobacter massiliensis' sp. nov. isolated from human pharynx after travel to the 2014 Hajj.</title>
        <authorList>
            <person name="Leangapichart T."/>
            <person name="Gautret P."/>
            <person name="Nguyen T.T."/>
            <person name="Armstrong N."/>
            <person name="Rolain J.M."/>
        </authorList>
    </citation>
    <scope>NUCLEOTIDE SEQUENCE [LARGE SCALE GENOMIC DNA]</scope>
    <source>
        <strain evidence="8 9">122RC15</strain>
    </source>
</reference>
<feature type="binding site" evidence="6">
    <location>
        <position position="55"/>
    </location>
    <ligand>
        <name>FMN</name>
        <dbReference type="ChEBI" id="CHEBI:58210"/>
    </ligand>
</feature>
<accession>A0A2S9QMG3</accession>
<dbReference type="Gene3D" id="3.20.20.30">
    <property type="entry name" value="Luciferase-like domain"/>
    <property type="match status" value="1"/>
</dbReference>
<keyword evidence="1 6" id="KW-0285">Flavoprotein</keyword>
<dbReference type="GO" id="GO:0004497">
    <property type="term" value="F:monooxygenase activity"/>
    <property type="evidence" value="ECO:0007669"/>
    <property type="project" value="UniProtKB-KW"/>
</dbReference>
<proteinExistence type="inferred from homology"/>
<keyword evidence="2 6" id="KW-0288">FMN</keyword>
<dbReference type="InterPro" id="IPR051260">
    <property type="entry name" value="Diverse_substr_monoxygenases"/>
</dbReference>
<dbReference type="Pfam" id="PF00296">
    <property type="entry name" value="Bac_luciferase"/>
    <property type="match status" value="1"/>
</dbReference>
<evidence type="ECO:0000313" key="8">
    <source>
        <dbReference type="EMBL" id="PRI10779.1"/>
    </source>
</evidence>
<evidence type="ECO:0000313" key="9">
    <source>
        <dbReference type="Proteomes" id="UP000238650"/>
    </source>
</evidence>
<dbReference type="RefSeq" id="WP_105805242.1">
    <property type="nucleotide sequence ID" value="NZ_MWZD01000017.1"/>
</dbReference>
<dbReference type="PANTHER" id="PTHR30011:SF16">
    <property type="entry name" value="C2H2 FINGER DOMAIN TRANSCRIPTION FACTOR (EUROFUNG)-RELATED"/>
    <property type="match status" value="1"/>
</dbReference>
<dbReference type="Proteomes" id="UP000238650">
    <property type="component" value="Unassembled WGS sequence"/>
</dbReference>
<feature type="domain" description="Luciferase-like" evidence="7">
    <location>
        <begin position="29"/>
        <end position="380"/>
    </location>
</feature>
<dbReference type="PANTHER" id="PTHR30011">
    <property type="entry name" value="ALKANESULFONATE MONOOXYGENASE-RELATED"/>
    <property type="match status" value="1"/>
</dbReference>
<feature type="binding site" evidence="6">
    <location>
        <position position="146"/>
    </location>
    <ligand>
        <name>FMN</name>
        <dbReference type="ChEBI" id="CHEBI:58210"/>
    </ligand>
</feature>
<dbReference type="SUPFAM" id="SSF51679">
    <property type="entry name" value="Bacterial luciferase-like"/>
    <property type="match status" value="1"/>
</dbReference>
<dbReference type="OrthoDB" id="3265338at2"/>
<feature type="binding site" evidence="6">
    <location>
        <position position="216"/>
    </location>
    <ligand>
        <name>FMN</name>
        <dbReference type="ChEBI" id="CHEBI:58210"/>
    </ligand>
</feature>
<dbReference type="AlphaFoldDB" id="A0A2S9QMG3"/>
<evidence type="ECO:0000256" key="5">
    <source>
        <dbReference type="ARBA" id="ARBA00033748"/>
    </source>
</evidence>
<gene>
    <name evidence="8" type="ORF">B4915_07720</name>
</gene>
<evidence type="ECO:0000256" key="3">
    <source>
        <dbReference type="ARBA" id="ARBA00023002"/>
    </source>
</evidence>
<dbReference type="GO" id="GO:0016705">
    <property type="term" value="F:oxidoreductase activity, acting on paired donors, with incorporation or reduction of molecular oxygen"/>
    <property type="evidence" value="ECO:0007669"/>
    <property type="project" value="InterPro"/>
</dbReference>
<dbReference type="InterPro" id="IPR016215">
    <property type="entry name" value="NTA_MOA"/>
</dbReference>
<dbReference type="InterPro" id="IPR011251">
    <property type="entry name" value="Luciferase-like_dom"/>
</dbReference>
<keyword evidence="9" id="KW-1185">Reference proteome</keyword>
<keyword evidence="3" id="KW-0560">Oxidoreductase</keyword>
<feature type="binding site" evidence="6">
    <location>
        <position position="217"/>
    </location>
    <ligand>
        <name>FMN</name>
        <dbReference type="ChEBI" id="CHEBI:58210"/>
    </ligand>
</feature>
<evidence type="ECO:0000256" key="4">
    <source>
        <dbReference type="ARBA" id="ARBA00023033"/>
    </source>
</evidence>
<dbReference type="EMBL" id="MWZD01000017">
    <property type="protein sequence ID" value="PRI10779.1"/>
    <property type="molecule type" value="Genomic_DNA"/>
</dbReference>
<dbReference type="CDD" id="cd01095">
    <property type="entry name" value="Nitrilotriacetate_monoxgenase"/>
    <property type="match status" value="1"/>
</dbReference>
<evidence type="ECO:0000259" key="7">
    <source>
        <dbReference type="Pfam" id="PF00296"/>
    </source>
</evidence>
<organism evidence="8 9">
    <name type="scientific">Leucobacter massiliensis</name>
    <dbReference type="NCBI Taxonomy" id="1686285"/>
    <lineage>
        <taxon>Bacteria</taxon>
        <taxon>Bacillati</taxon>
        <taxon>Actinomycetota</taxon>
        <taxon>Actinomycetes</taxon>
        <taxon>Micrococcales</taxon>
        <taxon>Microbacteriaceae</taxon>
        <taxon>Leucobacter</taxon>
    </lineage>
</organism>
<comment type="similarity">
    <text evidence="5">Belongs to the NtaA/SnaA/DszA monooxygenase family.</text>
</comment>
<comment type="caution">
    <text evidence="8">The sequence shown here is derived from an EMBL/GenBank/DDBJ whole genome shotgun (WGS) entry which is preliminary data.</text>
</comment>
<dbReference type="InterPro" id="IPR036661">
    <property type="entry name" value="Luciferase-like_sf"/>
</dbReference>
<evidence type="ECO:0000256" key="2">
    <source>
        <dbReference type="ARBA" id="ARBA00022643"/>
    </source>
</evidence>
<feature type="binding site" evidence="6">
    <location>
        <position position="94"/>
    </location>
    <ligand>
        <name>FMN</name>
        <dbReference type="ChEBI" id="CHEBI:58210"/>
    </ligand>
</feature>